<dbReference type="GeneID" id="104737375"/>
<organism evidence="8 9">
    <name type="scientific">Camelina sativa</name>
    <name type="common">False flax</name>
    <name type="synonym">Myagrum sativum</name>
    <dbReference type="NCBI Taxonomy" id="90675"/>
    <lineage>
        <taxon>Eukaryota</taxon>
        <taxon>Viridiplantae</taxon>
        <taxon>Streptophyta</taxon>
        <taxon>Embryophyta</taxon>
        <taxon>Tracheophyta</taxon>
        <taxon>Spermatophyta</taxon>
        <taxon>Magnoliopsida</taxon>
        <taxon>eudicotyledons</taxon>
        <taxon>Gunneridae</taxon>
        <taxon>Pentapetalae</taxon>
        <taxon>rosids</taxon>
        <taxon>malvids</taxon>
        <taxon>Brassicales</taxon>
        <taxon>Brassicaceae</taxon>
        <taxon>Camelineae</taxon>
        <taxon>Camelina</taxon>
    </lineage>
</organism>
<evidence type="ECO:0000256" key="1">
    <source>
        <dbReference type="ARBA" id="ARBA00004141"/>
    </source>
</evidence>
<dbReference type="PANTHER" id="PTHR10332">
    <property type="entry name" value="EQUILIBRATIVE NUCLEOSIDE TRANSPORTER"/>
    <property type="match status" value="1"/>
</dbReference>
<evidence type="ECO:0000313" key="9">
    <source>
        <dbReference type="RefSeq" id="XP_010455846.1"/>
    </source>
</evidence>
<dbReference type="PANTHER" id="PTHR10332:SF38">
    <property type="entry name" value="EQUILIBRATIVE NUCLEOTIDE TRANSPORTER 3-RELATED"/>
    <property type="match status" value="1"/>
</dbReference>
<reference evidence="8" key="1">
    <citation type="journal article" date="2014" name="Nat. Commun.">
        <title>The emerging biofuel crop Camelina sativa retains a highly undifferentiated hexaploid genome structure.</title>
        <authorList>
            <person name="Kagale S."/>
            <person name="Koh C."/>
            <person name="Nixon J."/>
            <person name="Bollina V."/>
            <person name="Clarke W.E."/>
            <person name="Tuteja R."/>
            <person name="Spillane C."/>
            <person name="Robinson S.J."/>
            <person name="Links M.G."/>
            <person name="Clarke C."/>
            <person name="Higgins E.E."/>
            <person name="Huebert T."/>
            <person name="Sharpe A.G."/>
            <person name="Parkin I.A."/>
        </authorList>
    </citation>
    <scope>NUCLEOTIDE SEQUENCE [LARGE SCALE GENOMIC DNA]</scope>
    <source>
        <strain evidence="8">cv. DH55</strain>
    </source>
</reference>
<comment type="subcellular location">
    <subcellularLocation>
        <location evidence="1">Membrane</location>
        <topology evidence="1">Multi-pass membrane protein</topology>
    </subcellularLocation>
</comment>
<evidence type="ECO:0000313" key="8">
    <source>
        <dbReference type="Proteomes" id="UP000694864"/>
    </source>
</evidence>
<keyword evidence="4 7" id="KW-0812">Transmembrane</keyword>
<evidence type="ECO:0000256" key="6">
    <source>
        <dbReference type="ARBA" id="ARBA00023136"/>
    </source>
</evidence>
<keyword evidence="3" id="KW-0813">Transport</keyword>
<feature type="transmembrane region" description="Helical" evidence="7">
    <location>
        <begin position="267"/>
        <end position="287"/>
    </location>
</feature>
<evidence type="ECO:0000256" key="7">
    <source>
        <dbReference type="SAM" id="Phobius"/>
    </source>
</evidence>
<feature type="transmembrane region" description="Helical" evidence="7">
    <location>
        <begin position="324"/>
        <end position="348"/>
    </location>
</feature>
<reference evidence="9" key="2">
    <citation type="submission" date="2025-08" db="UniProtKB">
        <authorList>
            <consortium name="RefSeq"/>
        </authorList>
    </citation>
    <scope>IDENTIFICATION</scope>
    <source>
        <tissue evidence="9">Leaf</tissue>
    </source>
</reference>
<evidence type="ECO:0000256" key="3">
    <source>
        <dbReference type="ARBA" id="ARBA00022448"/>
    </source>
</evidence>
<feature type="transmembrane region" description="Helical" evidence="7">
    <location>
        <begin position="150"/>
        <end position="171"/>
    </location>
</feature>
<feature type="transmembrane region" description="Helical" evidence="7">
    <location>
        <begin position="299"/>
        <end position="318"/>
    </location>
</feature>
<dbReference type="PIRSF" id="PIRSF016379">
    <property type="entry name" value="ENT"/>
    <property type="match status" value="1"/>
</dbReference>
<evidence type="ECO:0000256" key="5">
    <source>
        <dbReference type="ARBA" id="ARBA00022989"/>
    </source>
</evidence>
<evidence type="ECO:0000256" key="4">
    <source>
        <dbReference type="ARBA" id="ARBA00022692"/>
    </source>
</evidence>
<sequence length="390" mass="43086">MGETYENQPPEKLQDYHPSRVLTLVYQPFALGTIVILTYHESKMNTRKRNLIGYTLFTISTFLLIVLDLATKGRGGVGPYIGLCAVVASFGLADATVQGGMIGDLSLMCPELVQSFMVGLAVAGALTSALRLTTKAAFEKSNNGLRKGAMIFLAISTFIELLCVLLYAYVFPKLPIVKYYRRKAASEGSKTVSADLAAAGIQNTSDLLLDSMQTDDDDSKNQRLTNKELLLQNIDYAVNLFLIYVCTLSIFPGFLYENTGKHGLGDWYALVLVAMYNCWDLVGRYTPLLKWLKIENRKLITIAVLSRYFLIPAFYFTAKYGDQGWMIMLISILGLTNGHLTVCILTIAPKGYKGPEQNALGNLLVIFLLGGIFAGVALDWLWLIGKKDAF</sequence>
<feature type="transmembrane region" description="Helical" evidence="7">
    <location>
        <begin position="360"/>
        <end position="383"/>
    </location>
</feature>
<feature type="transmembrane region" description="Helical" evidence="7">
    <location>
        <begin position="51"/>
        <end position="71"/>
    </location>
</feature>
<feature type="transmembrane region" description="Helical" evidence="7">
    <location>
        <begin position="20"/>
        <end position="39"/>
    </location>
</feature>
<keyword evidence="8" id="KW-1185">Reference proteome</keyword>
<feature type="transmembrane region" description="Helical" evidence="7">
    <location>
        <begin position="109"/>
        <end position="130"/>
    </location>
</feature>
<comment type="similarity">
    <text evidence="2">Belongs to the SLC29A/ENT transporter (TC 2.A.57) family.</text>
</comment>
<protein>
    <submittedName>
        <fullName evidence="9">Equilibrative nucleotide transporter 3-like isoform X3</fullName>
    </submittedName>
</protein>
<dbReference type="SUPFAM" id="SSF103473">
    <property type="entry name" value="MFS general substrate transporter"/>
    <property type="match status" value="1"/>
</dbReference>
<feature type="transmembrane region" description="Helical" evidence="7">
    <location>
        <begin position="77"/>
        <end position="97"/>
    </location>
</feature>
<dbReference type="RefSeq" id="XP_010455846.1">
    <property type="nucleotide sequence ID" value="XM_010457544.2"/>
</dbReference>
<evidence type="ECO:0000256" key="2">
    <source>
        <dbReference type="ARBA" id="ARBA00007965"/>
    </source>
</evidence>
<name>A0ABM0VGL3_CAMSA</name>
<keyword evidence="5 7" id="KW-1133">Transmembrane helix</keyword>
<keyword evidence="6 7" id="KW-0472">Membrane</keyword>
<dbReference type="Proteomes" id="UP000694864">
    <property type="component" value="Chromosome 13"/>
</dbReference>
<proteinExistence type="inferred from homology"/>
<gene>
    <name evidence="9" type="primary">LOC104737375</name>
</gene>
<dbReference type="Pfam" id="PF01733">
    <property type="entry name" value="Nucleoside_tran"/>
    <property type="match status" value="1"/>
</dbReference>
<accession>A0ABM0VGL3</accession>
<dbReference type="InterPro" id="IPR002259">
    <property type="entry name" value="Eqnu_transpt"/>
</dbReference>
<dbReference type="InterPro" id="IPR036259">
    <property type="entry name" value="MFS_trans_sf"/>
</dbReference>
<feature type="transmembrane region" description="Helical" evidence="7">
    <location>
        <begin position="236"/>
        <end position="255"/>
    </location>
</feature>